<dbReference type="EMBL" id="AP012319">
    <property type="protein sequence ID" value="BAL87563.1"/>
    <property type="molecule type" value="Genomic_DNA"/>
</dbReference>
<keyword evidence="2" id="KW-1185">Reference proteome</keyword>
<dbReference type="STRING" id="512565.AMIS_23430"/>
<name>I0H3H6_ACTM4</name>
<dbReference type="OrthoDB" id="4155719at2"/>
<dbReference type="RefSeq" id="WP_014442458.1">
    <property type="nucleotide sequence ID" value="NC_017093.1"/>
</dbReference>
<protein>
    <submittedName>
        <fullName evidence="1">Uncharacterized protein</fullName>
    </submittedName>
</protein>
<accession>I0H3H6</accession>
<organism evidence="1 2">
    <name type="scientific">Actinoplanes missouriensis (strain ATCC 14538 / DSM 43046 / CBS 188.64 / JCM 3121 / NBRC 102363 / NCIMB 12654 / NRRL B-3342 / UNCC 431)</name>
    <dbReference type="NCBI Taxonomy" id="512565"/>
    <lineage>
        <taxon>Bacteria</taxon>
        <taxon>Bacillati</taxon>
        <taxon>Actinomycetota</taxon>
        <taxon>Actinomycetes</taxon>
        <taxon>Micromonosporales</taxon>
        <taxon>Micromonosporaceae</taxon>
        <taxon>Actinoplanes</taxon>
    </lineage>
</organism>
<dbReference type="eggNOG" id="ENOG50334ME">
    <property type="taxonomic scope" value="Bacteria"/>
</dbReference>
<reference evidence="1 2" key="1">
    <citation type="submission" date="2012-02" db="EMBL/GenBank/DDBJ databases">
        <title>Complete genome sequence of Actinoplanes missouriensis 431 (= NBRC 102363).</title>
        <authorList>
            <person name="Ohnishi Y."/>
            <person name="Ishikawa J."/>
            <person name="Sekine M."/>
            <person name="Hosoyama A."/>
            <person name="Harada T."/>
            <person name="Narita H."/>
            <person name="Hata T."/>
            <person name="Konno Y."/>
            <person name="Tutikane K."/>
            <person name="Fujita N."/>
            <person name="Horinouchi S."/>
            <person name="Hayakawa M."/>
        </authorList>
    </citation>
    <scope>NUCLEOTIDE SEQUENCE [LARGE SCALE GENOMIC DNA]</scope>
    <source>
        <strain evidence="2">ATCC 14538 / DSM 43046 / CBS 188.64 / JCM 3121 / NBRC 102363 / NCIMB 12654 / NRRL B-3342 / UNCC 431</strain>
    </source>
</reference>
<dbReference type="Proteomes" id="UP000007882">
    <property type="component" value="Chromosome"/>
</dbReference>
<dbReference type="AlphaFoldDB" id="I0H3H6"/>
<gene>
    <name evidence="1" type="ordered locus">AMIS_23430</name>
</gene>
<proteinExistence type="predicted"/>
<sequence length="149" mass="16626">MEILPGRGTPLVRIGESREVVECKLGTPVHPGRLDRAIYETTPMLVLSYSDVDTVELVEVAYTGDGGEEAWFDGVQLTFRFLDDVVAELAERGHRYELTDAGYRFEPGFALFSMGSRSARDLDPEALDDDPRIVCEGVSVAPYEYFAER</sequence>
<dbReference type="KEGG" id="ams:AMIS_23430"/>
<evidence type="ECO:0000313" key="2">
    <source>
        <dbReference type="Proteomes" id="UP000007882"/>
    </source>
</evidence>
<evidence type="ECO:0000313" key="1">
    <source>
        <dbReference type="EMBL" id="BAL87563.1"/>
    </source>
</evidence>
<dbReference type="HOGENOM" id="CLU_1691758_0_0_11"/>
<dbReference type="PATRIC" id="fig|512565.3.peg.2340"/>